<dbReference type="AlphaFoldDB" id="A0A5J4P8I3"/>
<protein>
    <submittedName>
        <fullName evidence="1">Uncharacterized protein</fullName>
    </submittedName>
</protein>
<comment type="caution">
    <text evidence="1">The sequence shown here is derived from an EMBL/GenBank/DDBJ whole genome shotgun (WGS) entry which is preliminary data.</text>
</comment>
<sequence length="83" mass="9677">MGQAIRYNSYGLCKCISTLFFIKFVISYHSKHPVHQFSSDSIYIIPNILLQMNAYLCKKMSKQRLSVHADLSIIKSHLRKDEK</sequence>
<feature type="non-terminal residue" evidence="1">
    <location>
        <position position="83"/>
    </location>
</feature>
<gene>
    <name evidence="1" type="ORF">EZS27_043526</name>
</gene>
<accession>A0A5J4P8I3</accession>
<name>A0A5J4P8I3_9ZZZZ</name>
<organism evidence="1">
    <name type="scientific">termite gut metagenome</name>
    <dbReference type="NCBI Taxonomy" id="433724"/>
    <lineage>
        <taxon>unclassified sequences</taxon>
        <taxon>metagenomes</taxon>
        <taxon>organismal metagenomes</taxon>
    </lineage>
</organism>
<evidence type="ECO:0000313" key="1">
    <source>
        <dbReference type="EMBL" id="KAA6304823.1"/>
    </source>
</evidence>
<proteinExistence type="predicted"/>
<reference evidence="1" key="1">
    <citation type="submission" date="2019-03" db="EMBL/GenBank/DDBJ databases">
        <title>Single cell metagenomics reveals metabolic interactions within the superorganism composed of flagellate Streblomastix strix and complex community of Bacteroidetes bacteria on its surface.</title>
        <authorList>
            <person name="Treitli S.C."/>
            <person name="Kolisko M."/>
            <person name="Husnik F."/>
            <person name="Keeling P."/>
            <person name="Hampl V."/>
        </authorList>
    </citation>
    <scope>NUCLEOTIDE SEQUENCE</scope>
    <source>
        <strain evidence="1">STM</strain>
    </source>
</reference>
<dbReference type="EMBL" id="SNRY01011199">
    <property type="protein sequence ID" value="KAA6304823.1"/>
    <property type="molecule type" value="Genomic_DNA"/>
</dbReference>